<feature type="transmembrane region" description="Helical" evidence="1">
    <location>
        <begin position="198"/>
        <end position="219"/>
    </location>
</feature>
<comment type="caution">
    <text evidence="2">The sequence shown here is derived from an EMBL/GenBank/DDBJ whole genome shotgun (WGS) entry which is preliminary data.</text>
</comment>
<protein>
    <submittedName>
        <fullName evidence="2">Uncharacterized protein</fullName>
    </submittedName>
</protein>
<feature type="transmembrane region" description="Helical" evidence="1">
    <location>
        <begin position="172"/>
        <end position="192"/>
    </location>
</feature>
<dbReference type="AlphaFoldDB" id="A0A9X1VI03"/>
<evidence type="ECO:0000313" key="2">
    <source>
        <dbReference type="EMBL" id="MCI1189162.1"/>
    </source>
</evidence>
<gene>
    <name evidence="2" type="ORF">MON38_17195</name>
</gene>
<organism evidence="2 3">
    <name type="scientific">Hymenobacter cyanobacteriorum</name>
    <dbReference type="NCBI Taxonomy" id="2926463"/>
    <lineage>
        <taxon>Bacteria</taxon>
        <taxon>Pseudomonadati</taxon>
        <taxon>Bacteroidota</taxon>
        <taxon>Cytophagia</taxon>
        <taxon>Cytophagales</taxon>
        <taxon>Hymenobacteraceae</taxon>
        <taxon>Hymenobacter</taxon>
    </lineage>
</organism>
<name>A0A9X1VI03_9BACT</name>
<evidence type="ECO:0000256" key="1">
    <source>
        <dbReference type="SAM" id="Phobius"/>
    </source>
</evidence>
<evidence type="ECO:0000313" key="3">
    <source>
        <dbReference type="Proteomes" id="UP001139193"/>
    </source>
</evidence>
<keyword evidence="3" id="KW-1185">Reference proteome</keyword>
<feature type="transmembrane region" description="Helical" evidence="1">
    <location>
        <begin position="43"/>
        <end position="64"/>
    </location>
</feature>
<dbReference type="RefSeq" id="WP_241937382.1">
    <property type="nucleotide sequence ID" value="NZ_JALBGC010000004.1"/>
</dbReference>
<feature type="transmembrane region" description="Helical" evidence="1">
    <location>
        <begin position="12"/>
        <end position="37"/>
    </location>
</feature>
<accession>A0A9X1VI03</accession>
<reference evidence="2" key="1">
    <citation type="submission" date="2022-03" db="EMBL/GenBank/DDBJ databases">
        <title>Bacterial whole genome sequence for Hymenobacter sp. DH14.</title>
        <authorList>
            <person name="Le V."/>
        </authorList>
    </citation>
    <scope>NUCLEOTIDE SEQUENCE</scope>
    <source>
        <strain evidence="2">DH14</strain>
    </source>
</reference>
<dbReference type="Proteomes" id="UP001139193">
    <property type="component" value="Unassembled WGS sequence"/>
</dbReference>
<proteinExistence type="predicted"/>
<sequence length="226" mass="25038">MHQQFNLLRVNKTVAVICILGGIIGGVTLAVTGLLWLLPMHGFWWSISWLLATIGGGIFCATVLQKKWASQAILLLVSPNELIIEVQKTGAREVVPFSAIASYRVNVYRGSQELYLMQSDGRTLRLDAYTWVNHEPADDGIVQAVKNALQHYRKAQGLPELPRIRTFFEKPIAKLVPVLATCGVVYGVGVVLCREVPNYANLLNLVGSYISFLGIWYTVARPSQKS</sequence>
<keyword evidence="1" id="KW-0472">Membrane</keyword>
<keyword evidence="1" id="KW-1133">Transmembrane helix</keyword>
<keyword evidence="1" id="KW-0812">Transmembrane</keyword>
<dbReference type="EMBL" id="JALBGC010000004">
    <property type="protein sequence ID" value="MCI1189162.1"/>
    <property type="molecule type" value="Genomic_DNA"/>
</dbReference>